<dbReference type="RefSeq" id="WP_407032732.1">
    <property type="nucleotide sequence ID" value="NZ_JAQGEF010000029.1"/>
</dbReference>
<sequence>MQDLLDKIVAEANVTPEQAAKTLDVIKEYIVEKFPMLGGAVENLLGGNN</sequence>
<dbReference type="EMBL" id="JAQGEF010000029">
    <property type="protein sequence ID" value="MDA3616403.1"/>
    <property type="molecule type" value="Genomic_DNA"/>
</dbReference>
<gene>
    <name evidence="1" type="ORF">O3P16_16440</name>
</gene>
<keyword evidence="2" id="KW-1185">Reference proteome</keyword>
<dbReference type="Proteomes" id="UP001210231">
    <property type="component" value="Unassembled WGS sequence"/>
</dbReference>
<reference evidence="1 2" key="1">
    <citation type="submission" date="2022-12" db="EMBL/GenBank/DDBJ databases">
        <title>Chitinophagaceae gen. sp. nov., a new member of the family Chitinophagaceae, isolated from soil in a chemical factory.</title>
        <authorList>
            <person name="Ke Z."/>
        </authorList>
    </citation>
    <scope>NUCLEOTIDE SEQUENCE [LARGE SCALE GENOMIC DNA]</scope>
    <source>
        <strain evidence="1 2">LY-5</strain>
    </source>
</reference>
<evidence type="ECO:0000313" key="1">
    <source>
        <dbReference type="EMBL" id="MDA3616403.1"/>
    </source>
</evidence>
<protein>
    <recommendedName>
        <fullName evidence="3">DUF2267 domain-containing protein</fullName>
    </recommendedName>
</protein>
<accession>A0ABT4UNQ3</accession>
<evidence type="ECO:0008006" key="3">
    <source>
        <dbReference type="Google" id="ProtNLM"/>
    </source>
</evidence>
<proteinExistence type="predicted"/>
<organism evidence="1 2">
    <name type="scientific">Polluticaenibacter yanchengensis</name>
    <dbReference type="NCBI Taxonomy" id="3014562"/>
    <lineage>
        <taxon>Bacteria</taxon>
        <taxon>Pseudomonadati</taxon>
        <taxon>Bacteroidota</taxon>
        <taxon>Chitinophagia</taxon>
        <taxon>Chitinophagales</taxon>
        <taxon>Chitinophagaceae</taxon>
        <taxon>Polluticaenibacter</taxon>
    </lineage>
</organism>
<comment type="caution">
    <text evidence="1">The sequence shown here is derived from an EMBL/GenBank/DDBJ whole genome shotgun (WGS) entry which is preliminary data.</text>
</comment>
<name>A0ABT4UNQ3_9BACT</name>
<evidence type="ECO:0000313" key="2">
    <source>
        <dbReference type="Proteomes" id="UP001210231"/>
    </source>
</evidence>